<proteinExistence type="predicted"/>
<reference evidence="2 4" key="1">
    <citation type="submission" date="2018-05" db="EMBL/GenBank/DDBJ databases">
        <title>Genomic diversity of pathogens causing Blackleg of Potato in Pakistan.</title>
        <authorList>
            <person name="Sarfraz S."/>
            <person name="Riaz K."/>
            <person name="Oulghazi S."/>
            <person name="Cigna J."/>
            <person name="Sahi S.T."/>
            <person name="Khan S.H."/>
            <person name="Hameed A."/>
            <person name="Faure D."/>
        </authorList>
    </citation>
    <scope>NUCLEOTIDE SEQUENCE [LARGE SCALE GENOMIC DNA]</scope>
    <source>
        <strain evidence="2 4">SS70</strain>
    </source>
</reference>
<dbReference type="Gene3D" id="3.40.50.150">
    <property type="entry name" value="Vaccinia Virus protein VP39"/>
    <property type="match status" value="1"/>
</dbReference>
<dbReference type="NCBIfam" id="TIGR01444">
    <property type="entry name" value="fkbM_fam"/>
    <property type="match status" value="1"/>
</dbReference>
<dbReference type="InterPro" id="IPR052514">
    <property type="entry name" value="SAM-dependent_MTase"/>
</dbReference>
<comment type="caution">
    <text evidence="2">The sequence shown here is derived from an EMBL/GenBank/DDBJ whole genome shotgun (WGS) entry which is preliminary data.</text>
</comment>
<dbReference type="GeneID" id="49320051"/>
<name>A0AAP2CX74_9GAMM</name>
<keyword evidence="5" id="KW-1185">Reference proteome</keyword>
<dbReference type="GO" id="GO:0008168">
    <property type="term" value="F:methyltransferase activity"/>
    <property type="evidence" value="ECO:0007669"/>
    <property type="project" value="UniProtKB-KW"/>
</dbReference>
<protein>
    <submittedName>
        <fullName evidence="2">FkbM family methyltransferase</fullName>
    </submittedName>
</protein>
<dbReference type="GO" id="GO:0032259">
    <property type="term" value="P:methylation"/>
    <property type="evidence" value="ECO:0007669"/>
    <property type="project" value="UniProtKB-KW"/>
</dbReference>
<dbReference type="InterPro" id="IPR006342">
    <property type="entry name" value="FkbM_mtfrase"/>
</dbReference>
<evidence type="ECO:0000313" key="2">
    <source>
        <dbReference type="EMBL" id="PWD71830.1"/>
    </source>
</evidence>
<dbReference type="EMBL" id="QZDO01000071">
    <property type="protein sequence ID" value="RJL67609.1"/>
    <property type="molecule type" value="Genomic_DNA"/>
</dbReference>
<evidence type="ECO:0000313" key="5">
    <source>
        <dbReference type="Proteomes" id="UP000266633"/>
    </source>
</evidence>
<gene>
    <name evidence="3" type="ORF">D5077_18650</name>
    <name evidence="2" type="ORF">DF213_15510</name>
</gene>
<organism evidence="2 4">
    <name type="scientific">Dickeya dianthicola</name>
    <dbReference type="NCBI Taxonomy" id="204039"/>
    <lineage>
        <taxon>Bacteria</taxon>
        <taxon>Pseudomonadati</taxon>
        <taxon>Pseudomonadota</taxon>
        <taxon>Gammaproteobacteria</taxon>
        <taxon>Enterobacterales</taxon>
        <taxon>Pectobacteriaceae</taxon>
        <taxon>Dickeya</taxon>
    </lineage>
</organism>
<reference evidence="3 5" key="2">
    <citation type="submission" date="2018-09" db="EMBL/GenBank/DDBJ databases">
        <title>Phylogenetic diversity of Pectobacterium and Dickeya strains causing blackleg disease of potato in Morocco.</title>
        <authorList>
            <person name="Oulghazi S."/>
            <person name="Moumni M."/>
            <person name="Faure D."/>
        </authorList>
    </citation>
    <scope>NUCLEOTIDE SEQUENCE [LARGE SCALE GENOMIC DNA]</scope>
    <source>
        <strain evidence="3 5">S4.16.03.LID</strain>
    </source>
</reference>
<dbReference type="Pfam" id="PF05050">
    <property type="entry name" value="Methyltransf_21"/>
    <property type="match status" value="1"/>
</dbReference>
<dbReference type="SUPFAM" id="SSF53335">
    <property type="entry name" value="S-adenosyl-L-methionine-dependent methyltransferases"/>
    <property type="match status" value="1"/>
</dbReference>
<sequence length="353" mass="40777">MLILIKIRELLFKAIGLNRIHADINELHSEIRRNNIELGEIRSSINELTCKMHKTPTHSSEIDQLELLDNLIQKRLDEKLSFYFRWRLPIQFSENGQTFIHTNDGHRLFVDPKEPFMTLHLLEHGEWETPVRRELQRLLTPNSTFIDVGANIGLHTIYATALIGETGRIIALEPHPVTRELLRKNLEINGLLDRVTISPLAISNEDNSTVFFEYFTEHPAMSGLKISKEILEKFNGTIEQTEVNTITIDTLISHYDIIPDLIKIDVEGFEFSVLEGCKKTIQNYPQVRFLMEYEKVMAESVMRPGIGSEIASFFESKGFHVYRVDANELYPMSYAEFSNDSRGDYVFSRQSCL</sequence>
<dbReference type="RefSeq" id="WP_024107755.1">
    <property type="nucleotide sequence ID" value="NZ_CP031560.1"/>
</dbReference>
<dbReference type="Proteomes" id="UP000266633">
    <property type="component" value="Unassembled WGS sequence"/>
</dbReference>
<evidence type="ECO:0000259" key="1">
    <source>
        <dbReference type="Pfam" id="PF05050"/>
    </source>
</evidence>
<dbReference type="AlphaFoldDB" id="A0AAP2CX74"/>
<dbReference type="Proteomes" id="UP000245055">
    <property type="component" value="Unassembled WGS sequence"/>
</dbReference>
<evidence type="ECO:0000313" key="3">
    <source>
        <dbReference type="EMBL" id="RJL67609.1"/>
    </source>
</evidence>
<keyword evidence="2" id="KW-0489">Methyltransferase</keyword>
<keyword evidence="2" id="KW-0808">Transferase</keyword>
<dbReference type="EMBL" id="QESZ01000021">
    <property type="protein sequence ID" value="PWD71830.1"/>
    <property type="molecule type" value="Genomic_DNA"/>
</dbReference>
<feature type="domain" description="Methyltransferase FkbM" evidence="1">
    <location>
        <begin position="147"/>
        <end position="320"/>
    </location>
</feature>
<dbReference type="InterPro" id="IPR029063">
    <property type="entry name" value="SAM-dependent_MTases_sf"/>
</dbReference>
<dbReference type="PANTHER" id="PTHR34203">
    <property type="entry name" value="METHYLTRANSFERASE, FKBM FAMILY PROTEIN"/>
    <property type="match status" value="1"/>
</dbReference>
<accession>A0AAP2CX74</accession>
<evidence type="ECO:0000313" key="4">
    <source>
        <dbReference type="Proteomes" id="UP000245055"/>
    </source>
</evidence>
<dbReference type="PANTHER" id="PTHR34203:SF15">
    <property type="entry name" value="SLL1173 PROTEIN"/>
    <property type="match status" value="1"/>
</dbReference>